<keyword evidence="5" id="KW-1185">Reference proteome</keyword>
<sequence length="578" mass="66190">MAAKIVNQVERISSKKCGNSEYANTYLDGLSKMRVNQKLFDFSLDVDGELIRVHKLALAIASDYFAAMFEADMEERKEETVKLKDVDVVAVKALLEYIYSGIITLTEENVEAILSASDIFQIVWVKDACIQFLASNLNGENCFRVRKLADMHSYKELQNISHKYILSHLDDLITEEQLLLLSFEEMKELIKDEQHLSKSEDIAYKAAINWVKHDLEKRRVHLAELMSQIRLPLVSTEFLTNHIVAEPLLTEDQKCYKFVIEALTCQLKESSHQLTKVAQLREKCQTGTKQCNESFHVFLLGGMSGHRTGIKKCKVYDISKKKLVSISSMNEDRHSNAAVSLNGLIYSVGGCNNEILNTAEYYDPVSKRWSYIAPMNNGRNRFGICTYNDLIYVVGNSTVESYDPAINIWHLCQSTPTINARFHRTTVAANSIYSLIRPLFGSNELHRFDPREGKWCDLGKMKPDDLPGHYNFVPSDTYELVSYDRALFAIGENDCKRSDIRMYGWKHVPHMLTKRYGFSAVIAAKDIYVFGGNIGFNTQFTSVERFNIHNNEWTRVDSIRLEHWHGGAAVLRRDFDFN</sequence>
<dbReference type="FunFam" id="1.25.40.420:FF:000001">
    <property type="entry name" value="Kelch-like family member 12"/>
    <property type="match status" value="1"/>
</dbReference>
<evidence type="ECO:0000313" key="5">
    <source>
        <dbReference type="Proteomes" id="UP000092444"/>
    </source>
</evidence>
<dbReference type="STRING" id="37546.A0A1B0F951"/>
<dbReference type="SUPFAM" id="SSF54695">
    <property type="entry name" value="POZ domain"/>
    <property type="match status" value="1"/>
</dbReference>
<feature type="domain" description="BTB" evidence="3">
    <location>
        <begin position="40"/>
        <end position="107"/>
    </location>
</feature>
<dbReference type="SMART" id="SM00612">
    <property type="entry name" value="Kelch"/>
    <property type="match status" value="4"/>
</dbReference>
<dbReference type="PANTHER" id="PTHR45632">
    <property type="entry name" value="LD33804P"/>
    <property type="match status" value="1"/>
</dbReference>
<dbReference type="Proteomes" id="UP000092444">
    <property type="component" value="Unassembled WGS sequence"/>
</dbReference>
<dbReference type="InterPro" id="IPR015915">
    <property type="entry name" value="Kelch-typ_b-propeller"/>
</dbReference>
<protein>
    <submittedName>
        <fullName evidence="4">BTB domain-containing protein</fullName>
    </submittedName>
</protein>
<dbReference type="InterPro" id="IPR011333">
    <property type="entry name" value="SKP1/BTB/POZ_sf"/>
</dbReference>
<dbReference type="Pfam" id="PF07707">
    <property type="entry name" value="BACK"/>
    <property type="match status" value="1"/>
</dbReference>
<proteinExistence type="predicted"/>
<dbReference type="InterPro" id="IPR011705">
    <property type="entry name" value="BACK"/>
</dbReference>
<dbReference type="Gene3D" id="1.25.40.420">
    <property type="match status" value="1"/>
</dbReference>
<accession>A0A1B0F951</accession>
<dbReference type="PROSITE" id="PS50097">
    <property type="entry name" value="BTB"/>
    <property type="match status" value="1"/>
</dbReference>
<dbReference type="Gene3D" id="2.120.10.80">
    <property type="entry name" value="Kelch-type beta propeller"/>
    <property type="match status" value="2"/>
</dbReference>
<dbReference type="Gene3D" id="3.30.710.10">
    <property type="entry name" value="Potassium Channel Kv1.1, Chain A"/>
    <property type="match status" value="1"/>
</dbReference>
<dbReference type="SMART" id="SM00225">
    <property type="entry name" value="BTB"/>
    <property type="match status" value="1"/>
</dbReference>
<dbReference type="AlphaFoldDB" id="A0A1B0F951"/>
<dbReference type="EnsemblMetazoa" id="GMOY000011-RA">
    <property type="protein sequence ID" value="GMOY000011-PA"/>
    <property type="gene ID" value="GMOY000011"/>
</dbReference>
<dbReference type="Pfam" id="PF01344">
    <property type="entry name" value="Kelch_1"/>
    <property type="match status" value="2"/>
</dbReference>
<dbReference type="SUPFAM" id="SSF117281">
    <property type="entry name" value="Kelch motif"/>
    <property type="match status" value="2"/>
</dbReference>
<dbReference type="PANTHER" id="PTHR45632:SF17">
    <property type="entry name" value="KELCH-LIKE PROTEIN 31"/>
    <property type="match status" value="1"/>
</dbReference>
<dbReference type="EMBL" id="CCAG010004537">
    <property type="status" value="NOT_ANNOTATED_CDS"/>
    <property type="molecule type" value="Genomic_DNA"/>
</dbReference>
<dbReference type="InterPro" id="IPR000210">
    <property type="entry name" value="BTB/POZ_dom"/>
</dbReference>
<reference evidence="4" key="1">
    <citation type="submission" date="2020-05" db="UniProtKB">
        <authorList>
            <consortium name="EnsemblMetazoa"/>
        </authorList>
    </citation>
    <scope>IDENTIFICATION</scope>
    <source>
        <strain evidence="4">Yale</strain>
    </source>
</reference>
<organism evidence="4 5">
    <name type="scientific">Glossina morsitans morsitans</name>
    <name type="common">Savannah tsetse fly</name>
    <dbReference type="NCBI Taxonomy" id="37546"/>
    <lineage>
        <taxon>Eukaryota</taxon>
        <taxon>Metazoa</taxon>
        <taxon>Ecdysozoa</taxon>
        <taxon>Arthropoda</taxon>
        <taxon>Hexapoda</taxon>
        <taxon>Insecta</taxon>
        <taxon>Pterygota</taxon>
        <taxon>Neoptera</taxon>
        <taxon>Endopterygota</taxon>
        <taxon>Diptera</taxon>
        <taxon>Brachycera</taxon>
        <taxon>Muscomorpha</taxon>
        <taxon>Hippoboscoidea</taxon>
        <taxon>Glossinidae</taxon>
        <taxon>Glossina</taxon>
    </lineage>
</organism>
<dbReference type="PhylomeDB" id="A0A1B0F951"/>
<dbReference type="GO" id="GO:0003779">
    <property type="term" value="F:actin binding"/>
    <property type="evidence" value="ECO:0007669"/>
    <property type="project" value="UniProtKB-KW"/>
</dbReference>
<dbReference type="SMART" id="SM00875">
    <property type="entry name" value="BACK"/>
    <property type="match status" value="1"/>
</dbReference>
<evidence type="ECO:0000256" key="2">
    <source>
        <dbReference type="ARBA" id="ARBA00022737"/>
    </source>
</evidence>
<evidence type="ECO:0000256" key="1">
    <source>
        <dbReference type="ARBA" id="ARBA00022441"/>
    </source>
</evidence>
<evidence type="ECO:0000259" key="3">
    <source>
        <dbReference type="PROSITE" id="PS50097"/>
    </source>
</evidence>
<name>A0A1B0F951_GLOMM</name>
<evidence type="ECO:0000313" key="4">
    <source>
        <dbReference type="EnsemblMetazoa" id="GMOY000011-PA"/>
    </source>
</evidence>
<keyword evidence="1" id="KW-0880">Kelch repeat</keyword>
<dbReference type="InterPro" id="IPR006652">
    <property type="entry name" value="Kelch_1"/>
</dbReference>
<dbReference type="Pfam" id="PF00651">
    <property type="entry name" value="BTB"/>
    <property type="match status" value="1"/>
</dbReference>
<keyword evidence="2" id="KW-0677">Repeat</keyword>